<gene>
    <name evidence="2" type="ORF">OS493_026558</name>
</gene>
<name>A0A9W9YL48_9CNID</name>
<comment type="caution">
    <text evidence="2">The sequence shown here is derived from an EMBL/GenBank/DDBJ whole genome shotgun (WGS) entry which is preliminary data.</text>
</comment>
<keyword evidence="3" id="KW-1185">Reference proteome</keyword>
<accession>A0A9W9YL48</accession>
<organism evidence="2 3">
    <name type="scientific">Desmophyllum pertusum</name>
    <dbReference type="NCBI Taxonomy" id="174260"/>
    <lineage>
        <taxon>Eukaryota</taxon>
        <taxon>Metazoa</taxon>
        <taxon>Cnidaria</taxon>
        <taxon>Anthozoa</taxon>
        <taxon>Hexacorallia</taxon>
        <taxon>Scleractinia</taxon>
        <taxon>Caryophylliina</taxon>
        <taxon>Caryophylliidae</taxon>
        <taxon>Desmophyllum</taxon>
    </lineage>
</organism>
<reference evidence="2" key="1">
    <citation type="submission" date="2023-01" db="EMBL/GenBank/DDBJ databases">
        <title>Genome assembly of the deep-sea coral Lophelia pertusa.</title>
        <authorList>
            <person name="Herrera S."/>
            <person name="Cordes E."/>
        </authorList>
    </citation>
    <scope>NUCLEOTIDE SEQUENCE</scope>
    <source>
        <strain evidence="2">USNM1676648</strain>
        <tissue evidence="2">Polyp</tissue>
    </source>
</reference>
<protein>
    <submittedName>
        <fullName evidence="2">Uncharacterized protein</fullName>
    </submittedName>
</protein>
<sequence>VNRLVTIILNKDKAIKKYKYFKDKAELSWKTPLHLVAELNYVTVAQTMSRPYQRKRDDEWSDPLIEEEEHMKSERKTLIDELSDEQLIEMFTSQRVILRPIRKSDVVSAVGGAAAVGITLITPVGWAAHEETERVKEKEQTERVKQKEQTEREKQKEQTERVKQKEQTEREKTEGTDGKRETEGTDGKRETEGTQKREDMVFCNFRFVFFFMLCGEVDI</sequence>
<feature type="region of interest" description="Disordered" evidence="1">
    <location>
        <begin position="131"/>
        <end position="195"/>
    </location>
</feature>
<dbReference type="AlphaFoldDB" id="A0A9W9YL48"/>
<evidence type="ECO:0000256" key="1">
    <source>
        <dbReference type="SAM" id="MobiDB-lite"/>
    </source>
</evidence>
<feature type="non-terminal residue" evidence="2">
    <location>
        <position position="219"/>
    </location>
</feature>
<dbReference type="Proteomes" id="UP001163046">
    <property type="component" value="Unassembled WGS sequence"/>
</dbReference>
<evidence type="ECO:0000313" key="3">
    <source>
        <dbReference type="Proteomes" id="UP001163046"/>
    </source>
</evidence>
<dbReference type="EMBL" id="MU827324">
    <property type="protein sequence ID" value="KAJ7356174.1"/>
    <property type="molecule type" value="Genomic_DNA"/>
</dbReference>
<evidence type="ECO:0000313" key="2">
    <source>
        <dbReference type="EMBL" id="KAJ7356174.1"/>
    </source>
</evidence>
<proteinExistence type="predicted"/>